<dbReference type="SUPFAM" id="SSF109854">
    <property type="entry name" value="DinB/YfiT-like putative metalloenzymes"/>
    <property type="match status" value="1"/>
</dbReference>
<dbReference type="RefSeq" id="WP_259553392.1">
    <property type="nucleotide sequence ID" value="NZ_BAABHW010000006.1"/>
</dbReference>
<dbReference type="EMBL" id="BAABHW010000006">
    <property type="protein sequence ID" value="GAA5079982.1"/>
    <property type="molecule type" value="Genomic_DNA"/>
</dbReference>
<evidence type="ECO:0000256" key="1">
    <source>
        <dbReference type="ARBA" id="ARBA00008635"/>
    </source>
</evidence>
<dbReference type="InterPro" id="IPR007837">
    <property type="entry name" value="DinB"/>
</dbReference>
<dbReference type="InterPro" id="IPR034660">
    <property type="entry name" value="DinB/YfiT-like"/>
</dbReference>
<comment type="caution">
    <text evidence="3">The sequence shown here is derived from an EMBL/GenBank/DDBJ whole genome shotgun (WGS) entry which is preliminary data.</text>
</comment>
<reference evidence="4" key="1">
    <citation type="journal article" date="2019" name="Int. J. Syst. Evol. Microbiol.">
        <title>The Global Catalogue of Microorganisms (GCM) 10K type strain sequencing project: providing services to taxonomists for standard genome sequencing and annotation.</title>
        <authorList>
            <consortium name="The Broad Institute Genomics Platform"/>
            <consortium name="The Broad Institute Genome Sequencing Center for Infectious Disease"/>
            <person name="Wu L."/>
            <person name="Ma J."/>
        </authorList>
    </citation>
    <scope>NUCLEOTIDE SEQUENCE [LARGE SCALE GENOMIC DNA]</scope>
    <source>
        <strain evidence="4">JCM 18015</strain>
    </source>
</reference>
<proteinExistence type="inferred from homology"/>
<gene>
    <name evidence="3" type="ORF">GCM10023209_32880</name>
</gene>
<dbReference type="Gene3D" id="1.20.120.450">
    <property type="entry name" value="dinb family like domain"/>
    <property type="match status" value="1"/>
</dbReference>
<dbReference type="PANTHER" id="PTHR37302:SF3">
    <property type="entry name" value="DAMAGE-INDUCIBLE PROTEIN DINB"/>
    <property type="match status" value="1"/>
</dbReference>
<dbReference type="Pfam" id="PF05163">
    <property type="entry name" value="DinB"/>
    <property type="match status" value="1"/>
</dbReference>
<evidence type="ECO:0000313" key="3">
    <source>
        <dbReference type="EMBL" id="GAA5079982.1"/>
    </source>
</evidence>
<organism evidence="3 4">
    <name type="scientific">[Roseibacterium] beibuensis</name>
    <dbReference type="NCBI Taxonomy" id="1193142"/>
    <lineage>
        <taxon>Bacteria</taxon>
        <taxon>Pseudomonadati</taxon>
        <taxon>Pseudomonadota</taxon>
        <taxon>Alphaproteobacteria</taxon>
        <taxon>Rhodobacterales</taxon>
        <taxon>Roseobacteraceae</taxon>
        <taxon>Roseicyclus</taxon>
    </lineage>
</organism>
<dbReference type="Proteomes" id="UP001499910">
    <property type="component" value="Unassembled WGS sequence"/>
</dbReference>
<dbReference type="PANTHER" id="PTHR37302">
    <property type="entry name" value="SLR1116 PROTEIN"/>
    <property type="match status" value="1"/>
</dbReference>
<evidence type="ECO:0000256" key="2">
    <source>
        <dbReference type="ARBA" id="ARBA00022723"/>
    </source>
</evidence>
<evidence type="ECO:0000313" key="4">
    <source>
        <dbReference type="Proteomes" id="UP001499910"/>
    </source>
</evidence>
<accession>A0ABP9LPD1</accession>
<keyword evidence="4" id="KW-1185">Reference proteome</keyword>
<comment type="similarity">
    <text evidence="1">Belongs to the DinB family.</text>
</comment>
<keyword evidence="2" id="KW-0479">Metal-binding</keyword>
<protein>
    <submittedName>
        <fullName evidence="3">DinB family protein</fullName>
    </submittedName>
</protein>
<sequence length="175" mass="19533">MTTKAAHPYALMALNNAWANARFHNAVEALPDGAFTAPAPGFFPTLCDTLNHIYEVDLFYIDALDAGGLGRAVYDRDPVTNPKTLAELQSAADLRLARFCHDLTPDRLAEHRQTIRCDGAFDERVDALLLHLFQHQIHHRGQAHVQLQSLGVAPPQLDEFHLAYDRHPSAHPYHA</sequence>
<name>A0ABP9LPD1_9RHOB</name>